<dbReference type="SUPFAM" id="SSF56300">
    <property type="entry name" value="Metallo-dependent phosphatases"/>
    <property type="match status" value="1"/>
</dbReference>
<evidence type="ECO:0000256" key="1">
    <source>
        <dbReference type="ARBA" id="ARBA00006654"/>
    </source>
</evidence>
<evidence type="ECO:0000313" key="7">
    <source>
        <dbReference type="Proteomes" id="UP000286510"/>
    </source>
</evidence>
<feature type="domain" description="5'-Nucleotidase C-terminal" evidence="5">
    <location>
        <begin position="373"/>
        <end position="522"/>
    </location>
</feature>
<dbReference type="InterPro" id="IPR029052">
    <property type="entry name" value="Metallo-depent_PP-like"/>
</dbReference>
<gene>
    <name evidence="6" type="ORF">DYB26_003395</name>
</gene>
<dbReference type="Pfam" id="PF02872">
    <property type="entry name" value="5_nucleotid_C"/>
    <property type="match status" value="1"/>
</dbReference>
<name>A0A3R7AB83_APHAT</name>
<sequence length="575" mass="63064">MALAYPTSHTQTYQCSLSSKSTSLSSFSLWPVQSQVHIMFNYVTKLAVVSAVFATVQANNCAGAAERPPTAELQIISYNDVYEMKPYNDGNGILVGGPSHVVPLTKTLRKTYENSLVLFAGDTMSPSLWSAYFKGLHMIDAHNAIGVDYACLGNHEFDFGIDGFLNVSAKSEFPWLNANAFELGTKQLLRGTKPNAVKTFKSATMGSFKVGLFGVMYDMKDDSKGLYWTDPIVAAKEQVAYLRDVEKVDFVIALTHQFLDDDNVFSQEVNGVDMIYGGHDHSAMYQTQFGTPYLKSDLDMRNIWFSHLKWYAARSKSNGTAATPAFTKMTHKNFPITEALPTDAALDAVIATYEAQIKDLNQRVVGSLCEPTDLTKLAVRFKESPIGNYISDGFLSFYKARVNVEVAIMNGGGIRTDRVWPAGEINVGDLISWSPFGNVLVVVRTDGLSLKKLINSEMVASCGGNNLVAENGIYIHSAGVKYVFVCNGLKSGAVTDLTWIGGNRTGAVLDTDVFNFALPDFVYARFKKAGGNTIQLIIPAAEASRHEVTIDEFTKIQPNRTVCPKLEGRSLVKFA</sequence>
<dbReference type="GO" id="GO:0000166">
    <property type="term" value="F:nucleotide binding"/>
    <property type="evidence" value="ECO:0007669"/>
    <property type="project" value="UniProtKB-KW"/>
</dbReference>
<dbReference type="PRINTS" id="PR01607">
    <property type="entry name" value="APYRASEFAMLY"/>
</dbReference>
<protein>
    <recommendedName>
        <fullName evidence="8">5'-Nucleotidase C-terminal domain-containing protein</fullName>
    </recommendedName>
</protein>
<dbReference type="EMBL" id="QUTF01020087">
    <property type="protein sequence ID" value="RHY97916.1"/>
    <property type="molecule type" value="Genomic_DNA"/>
</dbReference>
<accession>A0A3R7AB83</accession>
<evidence type="ECO:0000259" key="5">
    <source>
        <dbReference type="Pfam" id="PF02872"/>
    </source>
</evidence>
<dbReference type="GO" id="GO:0016787">
    <property type="term" value="F:hydrolase activity"/>
    <property type="evidence" value="ECO:0007669"/>
    <property type="project" value="UniProtKB-KW"/>
</dbReference>
<organism evidence="6 7">
    <name type="scientific">Aphanomyces astaci</name>
    <name type="common">Crayfish plague agent</name>
    <dbReference type="NCBI Taxonomy" id="112090"/>
    <lineage>
        <taxon>Eukaryota</taxon>
        <taxon>Sar</taxon>
        <taxon>Stramenopiles</taxon>
        <taxon>Oomycota</taxon>
        <taxon>Saprolegniomycetes</taxon>
        <taxon>Saprolegniales</taxon>
        <taxon>Verrucalvaceae</taxon>
        <taxon>Aphanomyces</taxon>
    </lineage>
</organism>
<dbReference type="InterPro" id="IPR008334">
    <property type="entry name" value="5'-Nucleotdase_C"/>
</dbReference>
<evidence type="ECO:0000256" key="2">
    <source>
        <dbReference type="ARBA" id="ARBA00022729"/>
    </source>
</evidence>
<evidence type="ECO:0008006" key="8">
    <source>
        <dbReference type="Google" id="ProtNLM"/>
    </source>
</evidence>
<dbReference type="Pfam" id="PF00149">
    <property type="entry name" value="Metallophos"/>
    <property type="match status" value="1"/>
</dbReference>
<keyword evidence="2" id="KW-0732">Signal</keyword>
<dbReference type="SUPFAM" id="SSF55816">
    <property type="entry name" value="5'-nucleotidase (syn. UDP-sugar hydrolase), C-terminal domain"/>
    <property type="match status" value="1"/>
</dbReference>
<evidence type="ECO:0000313" key="6">
    <source>
        <dbReference type="EMBL" id="RHY97916.1"/>
    </source>
</evidence>
<dbReference type="PANTHER" id="PTHR11575">
    <property type="entry name" value="5'-NUCLEOTIDASE-RELATED"/>
    <property type="match status" value="1"/>
</dbReference>
<dbReference type="InterPro" id="IPR004843">
    <property type="entry name" value="Calcineurin-like_PHP"/>
</dbReference>
<dbReference type="Proteomes" id="UP000286510">
    <property type="component" value="Unassembled WGS sequence"/>
</dbReference>
<evidence type="ECO:0000256" key="3">
    <source>
        <dbReference type="RuleBase" id="RU362119"/>
    </source>
</evidence>
<feature type="domain" description="Calcineurin-like phosphoesterase" evidence="4">
    <location>
        <begin position="103"/>
        <end position="282"/>
    </location>
</feature>
<dbReference type="InterPro" id="IPR036907">
    <property type="entry name" value="5'-Nucleotdase_C_sf"/>
</dbReference>
<dbReference type="Gene3D" id="3.60.21.10">
    <property type="match status" value="1"/>
</dbReference>
<evidence type="ECO:0000259" key="4">
    <source>
        <dbReference type="Pfam" id="PF00149"/>
    </source>
</evidence>
<dbReference type="Gene3D" id="3.90.780.10">
    <property type="entry name" value="5'-Nucleotidase, C-terminal domain"/>
    <property type="match status" value="1"/>
</dbReference>
<keyword evidence="3" id="KW-0547">Nucleotide-binding</keyword>
<dbReference type="VEuPathDB" id="FungiDB:H257_09359"/>
<dbReference type="InterPro" id="IPR006179">
    <property type="entry name" value="5_nucleotidase/apyrase"/>
</dbReference>
<comment type="caution">
    <text evidence="6">The sequence shown here is derived from an EMBL/GenBank/DDBJ whole genome shotgun (WGS) entry which is preliminary data.</text>
</comment>
<dbReference type="GO" id="GO:0009166">
    <property type="term" value="P:nucleotide catabolic process"/>
    <property type="evidence" value="ECO:0007669"/>
    <property type="project" value="InterPro"/>
</dbReference>
<dbReference type="PANTHER" id="PTHR11575:SF48">
    <property type="entry name" value="5'-NUCLEOTIDASE"/>
    <property type="match status" value="1"/>
</dbReference>
<keyword evidence="3" id="KW-0378">Hydrolase</keyword>
<proteinExistence type="inferred from homology"/>
<comment type="similarity">
    <text evidence="1 3">Belongs to the 5'-nucleotidase family.</text>
</comment>
<reference evidence="6 7" key="1">
    <citation type="submission" date="2018-08" db="EMBL/GenBank/DDBJ databases">
        <title>Aphanomyces genome sequencing and annotation.</title>
        <authorList>
            <person name="Minardi D."/>
            <person name="Oidtmann B."/>
            <person name="Van Der Giezen M."/>
            <person name="Studholme D.J."/>
        </authorList>
    </citation>
    <scope>NUCLEOTIDE SEQUENCE [LARGE SCALE GENOMIC DNA]</scope>
    <source>
        <strain evidence="6 7">FDL457</strain>
    </source>
</reference>
<dbReference type="AlphaFoldDB" id="A0A3R7AB83"/>